<feature type="domain" description="Aminoglycoside phosphotransferase" evidence="1">
    <location>
        <begin position="149"/>
        <end position="219"/>
    </location>
</feature>
<sequence>MNSELGPKIGEGNGSDVYAWGSNKVIKLAKPNTNLYAIQREYENHCLVWEKGLSVPQPFEIKEIDGRLGILYERIKGESLLGRYVNQAMSGPVSDEERMRNIRTNACITAEWLYGVHQHSCLKLPSQREIMKFVIGRADCITVHEKDAVLALLERLPVKQQLCHGDPNPGNIMIRNGRIFAIDWLNAAIGNPEADIAEYIITMKYAELPAYLPGESANYINGLREASVEHFVHEYSSLSGITFEEINSWIAPVAACKLSADIGAEERARLLHDIRTRL</sequence>
<comment type="caution">
    <text evidence="2">The sequence shown here is derived from an EMBL/GenBank/DDBJ whole genome shotgun (WGS) entry which is preliminary data.</text>
</comment>
<dbReference type="InterPro" id="IPR002575">
    <property type="entry name" value="Aminoglycoside_PTrfase"/>
</dbReference>
<dbReference type="Proteomes" id="UP000282311">
    <property type="component" value="Unassembled WGS sequence"/>
</dbReference>
<protein>
    <submittedName>
        <fullName evidence="2">Aminoglycoside phosphotransferase</fullName>
    </submittedName>
</protein>
<evidence type="ECO:0000313" key="2">
    <source>
        <dbReference type="EMBL" id="RKN84374.1"/>
    </source>
</evidence>
<dbReference type="SUPFAM" id="SSF56112">
    <property type="entry name" value="Protein kinase-like (PK-like)"/>
    <property type="match status" value="1"/>
</dbReference>
<evidence type="ECO:0000313" key="3">
    <source>
        <dbReference type="Proteomes" id="UP000282311"/>
    </source>
</evidence>
<evidence type="ECO:0000259" key="1">
    <source>
        <dbReference type="Pfam" id="PF01636"/>
    </source>
</evidence>
<proteinExistence type="predicted"/>
<dbReference type="InterPro" id="IPR011009">
    <property type="entry name" value="Kinase-like_dom_sf"/>
</dbReference>
<accession>A0A3B0CIH4</accession>
<dbReference type="GO" id="GO:0016740">
    <property type="term" value="F:transferase activity"/>
    <property type="evidence" value="ECO:0007669"/>
    <property type="project" value="UniProtKB-KW"/>
</dbReference>
<keyword evidence="3" id="KW-1185">Reference proteome</keyword>
<name>A0A3B0CIH4_9BACL</name>
<organism evidence="2 3">
    <name type="scientific">Paenibacillus ginsengarvi</name>
    <dbReference type="NCBI Taxonomy" id="400777"/>
    <lineage>
        <taxon>Bacteria</taxon>
        <taxon>Bacillati</taxon>
        <taxon>Bacillota</taxon>
        <taxon>Bacilli</taxon>
        <taxon>Bacillales</taxon>
        <taxon>Paenibacillaceae</taxon>
        <taxon>Paenibacillus</taxon>
    </lineage>
</organism>
<dbReference type="AlphaFoldDB" id="A0A3B0CIH4"/>
<dbReference type="EMBL" id="RBAH01000008">
    <property type="protein sequence ID" value="RKN84374.1"/>
    <property type="molecule type" value="Genomic_DNA"/>
</dbReference>
<dbReference type="RefSeq" id="WP_120747630.1">
    <property type="nucleotide sequence ID" value="NZ_RBAH01000008.1"/>
</dbReference>
<keyword evidence="2" id="KW-0808">Transferase</keyword>
<reference evidence="2 3" key="1">
    <citation type="journal article" date="2007" name="Int. J. Syst. Evol. Microbiol.">
        <title>Paenibacillus ginsengarvi sp. nov., isolated from soil from ginseng cultivation.</title>
        <authorList>
            <person name="Yoon M.H."/>
            <person name="Ten L.N."/>
            <person name="Im W.T."/>
        </authorList>
    </citation>
    <scope>NUCLEOTIDE SEQUENCE [LARGE SCALE GENOMIC DNA]</scope>
    <source>
        <strain evidence="2 3">KCTC 13059</strain>
    </source>
</reference>
<gene>
    <name evidence="2" type="ORF">D7M11_12840</name>
</gene>
<dbReference type="Gene3D" id="3.90.1200.10">
    <property type="match status" value="1"/>
</dbReference>
<dbReference type="OrthoDB" id="9800774at2"/>
<dbReference type="Pfam" id="PF01636">
    <property type="entry name" value="APH"/>
    <property type="match status" value="1"/>
</dbReference>